<gene>
    <name evidence="2" type="ORF">PMAYCL1PPCAC_13157</name>
</gene>
<feature type="region of interest" description="Disordered" evidence="1">
    <location>
        <begin position="47"/>
        <end position="68"/>
    </location>
</feature>
<protein>
    <submittedName>
        <fullName evidence="2">Uncharacterized protein</fullName>
    </submittedName>
</protein>
<organism evidence="2 3">
    <name type="scientific">Pristionchus mayeri</name>
    <dbReference type="NCBI Taxonomy" id="1317129"/>
    <lineage>
        <taxon>Eukaryota</taxon>
        <taxon>Metazoa</taxon>
        <taxon>Ecdysozoa</taxon>
        <taxon>Nematoda</taxon>
        <taxon>Chromadorea</taxon>
        <taxon>Rhabditida</taxon>
        <taxon>Rhabditina</taxon>
        <taxon>Diplogasteromorpha</taxon>
        <taxon>Diplogasteroidea</taxon>
        <taxon>Neodiplogasteridae</taxon>
        <taxon>Pristionchus</taxon>
    </lineage>
</organism>
<proteinExistence type="predicted"/>
<evidence type="ECO:0000256" key="1">
    <source>
        <dbReference type="SAM" id="MobiDB-lite"/>
    </source>
</evidence>
<dbReference type="EMBL" id="BTRK01000003">
    <property type="protein sequence ID" value="GMR42962.1"/>
    <property type="molecule type" value="Genomic_DNA"/>
</dbReference>
<evidence type="ECO:0000313" key="3">
    <source>
        <dbReference type="Proteomes" id="UP001328107"/>
    </source>
</evidence>
<keyword evidence="3" id="KW-1185">Reference proteome</keyword>
<name>A0AAN5CG68_9BILA</name>
<accession>A0AAN5CG68</accession>
<dbReference type="AlphaFoldDB" id="A0AAN5CG68"/>
<dbReference type="Proteomes" id="UP001328107">
    <property type="component" value="Unassembled WGS sequence"/>
</dbReference>
<comment type="caution">
    <text evidence="2">The sequence shown here is derived from an EMBL/GenBank/DDBJ whole genome shotgun (WGS) entry which is preliminary data.</text>
</comment>
<evidence type="ECO:0000313" key="2">
    <source>
        <dbReference type="EMBL" id="GMR42962.1"/>
    </source>
</evidence>
<sequence>AEENHEASTSRSVSVFNEIDGKVQGTPLSVADRQQLEQSSDIAYSFPREGAVGRGNKRSSAGFDAGWR</sequence>
<feature type="non-terminal residue" evidence="2">
    <location>
        <position position="1"/>
    </location>
</feature>
<feature type="non-terminal residue" evidence="2">
    <location>
        <position position="68"/>
    </location>
</feature>
<reference evidence="3" key="1">
    <citation type="submission" date="2022-10" db="EMBL/GenBank/DDBJ databases">
        <title>Genome assembly of Pristionchus species.</title>
        <authorList>
            <person name="Yoshida K."/>
            <person name="Sommer R.J."/>
        </authorList>
    </citation>
    <scope>NUCLEOTIDE SEQUENCE [LARGE SCALE GENOMIC DNA]</scope>
    <source>
        <strain evidence="3">RS5460</strain>
    </source>
</reference>